<dbReference type="GO" id="GO:0005886">
    <property type="term" value="C:plasma membrane"/>
    <property type="evidence" value="ECO:0007669"/>
    <property type="project" value="UniProtKB-SubCell"/>
</dbReference>
<feature type="transmembrane region" description="Helical" evidence="6">
    <location>
        <begin position="213"/>
        <end position="232"/>
    </location>
</feature>
<evidence type="ECO:0000256" key="5">
    <source>
        <dbReference type="ARBA" id="ARBA00023136"/>
    </source>
</evidence>
<comment type="subcellular location">
    <subcellularLocation>
        <location evidence="1">Cell membrane</location>
        <topology evidence="1">Multi-pass membrane protein</topology>
    </subcellularLocation>
</comment>
<dbReference type="PANTHER" id="PTHR32196:SF72">
    <property type="entry name" value="RIBOSE IMPORT PERMEASE PROTEIN RBSC"/>
    <property type="match status" value="1"/>
</dbReference>
<evidence type="ECO:0000256" key="2">
    <source>
        <dbReference type="ARBA" id="ARBA00022475"/>
    </source>
</evidence>
<evidence type="ECO:0000256" key="1">
    <source>
        <dbReference type="ARBA" id="ARBA00004651"/>
    </source>
</evidence>
<reference evidence="7" key="1">
    <citation type="submission" date="2016-08" db="EMBL/GenBank/DDBJ databases">
        <authorList>
            <person name="Seilhamer J.J."/>
        </authorList>
    </citation>
    <scope>NUCLEOTIDE SEQUENCE</scope>
    <source>
        <strain evidence="7">86</strain>
    </source>
</reference>
<dbReference type="AlphaFoldDB" id="A0A212LDX9"/>
<dbReference type="EMBL" id="FMJD01000007">
    <property type="protein sequence ID" value="SCM75782.1"/>
    <property type="molecule type" value="Genomic_DNA"/>
</dbReference>
<feature type="transmembrane region" description="Helical" evidence="6">
    <location>
        <begin position="161"/>
        <end position="184"/>
    </location>
</feature>
<keyword evidence="2" id="KW-1003">Cell membrane</keyword>
<feature type="transmembrane region" description="Helical" evidence="6">
    <location>
        <begin position="293"/>
        <end position="311"/>
    </location>
</feature>
<feature type="transmembrane region" description="Helical" evidence="6">
    <location>
        <begin position="93"/>
        <end position="115"/>
    </location>
</feature>
<feature type="transmembrane region" description="Helical" evidence="6">
    <location>
        <begin position="253"/>
        <end position="281"/>
    </location>
</feature>
<keyword evidence="5 6" id="KW-0472">Membrane</keyword>
<evidence type="ECO:0000256" key="4">
    <source>
        <dbReference type="ARBA" id="ARBA00022989"/>
    </source>
</evidence>
<feature type="transmembrane region" description="Helical" evidence="6">
    <location>
        <begin position="122"/>
        <end position="141"/>
    </location>
</feature>
<dbReference type="InterPro" id="IPR001851">
    <property type="entry name" value="ABC_transp_permease"/>
</dbReference>
<feature type="transmembrane region" description="Helical" evidence="6">
    <location>
        <begin position="39"/>
        <end position="62"/>
    </location>
</feature>
<feature type="transmembrane region" description="Helical" evidence="6">
    <location>
        <begin position="191"/>
        <end position="207"/>
    </location>
</feature>
<name>A0A212LDX9_9HYPH</name>
<keyword evidence="3 6" id="KW-0812">Transmembrane</keyword>
<dbReference type="PANTHER" id="PTHR32196">
    <property type="entry name" value="ABC TRANSPORTER PERMEASE PROTEIN YPHD-RELATED-RELATED"/>
    <property type="match status" value="1"/>
</dbReference>
<keyword evidence="4 6" id="KW-1133">Transmembrane helix</keyword>
<keyword evidence="7" id="KW-0378">Hydrolase</keyword>
<dbReference type="GO" id="GO:0016787">
    <property type="term" value="F:hydrolase activity"/>
    <property type="evidence" value="ECO:0007669"/>
    <property type="project" value="UniProtKB-KW"/>
</dbReference>
<organism evidence="7">
    <name type="scientific">uncultured Pleomorphomonas sp</name>
    <dbReference type="NCBI Taxonomy" id="442121"/>
    <lineage>
        <taxon>Bacteria</taxon>
        <taxon>Pseudomonadati</taxon>
        <taxon>Pseudomonadota</taxon>
        <taxon>Alphaproteobacteria</taxon>
        <taxon>Hyphomicrobiales</taxon>
        <taxon>Pleomorphomonadaceae</taxon>
        <taxon>Pleomorphomonas</taxon>
        <taxon>environmental samples</taxon>
    </lineage>
</organism>
<dbReference type="Pfam" id="PF02653">
    <property type="entry name" value="BPD_transp_2"/>
    <property type="match status" value="1"/>
</dbReference>
<evidence type="ECO:0000313" key="7">
    <source>
        <dbReference type="EMBL" id="SCM75782.1"/>
    </source>
</evidence>
<sequence>MNTIRSLLARREALLVLACLLLLVAITARFPAFSTPRNLAGVFNDTSILIMMALGQSAVILTKSIDLSVAANVALTGMTVAMLNHLVPGLPLVVLILIALGMGMLLGAINGFLVWWLDIPAIVVTLGTMTIFRGLAFVESGGAWVNAHEMSPAFLELPRTLILGLPVLSWVGILAIVLAVLLFTRTGVGRAFYATGGNAVAAVYTGIDVGKTRFLAFVLSGTISGLCGYLWVSRYAVAYVDVASGFELDTIAACVIGGVSTIGGVGTVGGVVLGALFLGIIKNALPVIGISPFWQMAISGAIIIAAVVINARGERVKGRIILRRKELPL</sequence>
<dbReference type="EC" id="3.6.3.17" evidence="7"/>
<feature type="transmembrane region" description="Helical" evidence="6">
    <location>
        <begin position="69"/>
        <end position="87"/>
    </location>
</feature>
<dbReference type="CDD" id="cd06579">
    <property type="entry name" value="TM_PBP1_transp_AraH_like"/>
    <property type="match status" value="1"/>
</dbReference>
<accession>A0A212LDX9</accession>
<evidence type="ECO:0000256" key="6">
    <source>
        <dbReference type="SAM" id="Phobius"/>
    </source>
</evidence>
<protein>
    <submittedName>
        <fullName evidence="7">Monosaccharide-transporting ATPase</fullName>
        <ecNumber evidence="7">3.6.3.17</ecNumber>
    </submittedName>
</protein>
<gene>
    <name evidence="7" type="ORF">KL86PLE_30229</name>
</gene>
<evidence type="ECO:0000256" key="3">
    <source>
        <dbReference type="ARBA" id="ARBA00022692"/>
    </source>
</evidence>
<proteinExistence type="predicted"/>
<dbReference type="GO" id="GO:0022857">
    <property type="term" value="F:transmembrane transporter activity"/>
    <property type="evidence" value="ECO:0007669"/>
    <property type="project" value="InterPro"/>
</dbReference>